<evidence type="ECO:0008006" key="2">
    <source>
        <dbReference type="Google" id="ProtNLM"/>
    </source>
</evidence>
<evidence type="ECO:0000313" key="1">
    <source>
        <dbReference type="EMBL" id="GAI05356.1"/>
    </source>
</evidence>
<gene>
    <name evidence="1" type="ORF">S06H3_12074</name>
</gene>
<name>X1LHN9_9ZZZZ</name>
<comment type="caution">
    <text evidence="1">The sequence shown here is derived from an EMBL/GenBank/DDBJ whole genome shotgun (WGS) entry which is preliminary data.</text>
</comment>
<dbReference type="AlphaFoldDB" id="X1LHN9"/>
<sequence>GQSEAVSFEVTPAEAKTFHVSVDGLTGSFVATEVPVADIRVENLVIEPAEVYVGEKVTISATAKNYGTASGTKTIVCTVS</sequence>
<accession>X1LHN9</accession>
<protein>
    <recommendedName>
        <fullName evidence="2">CARDB domain-containing protein</fullName>
    </recommendedName>
</protein>
<feature type="non-terminal residue" evidence="1">
    <location>
        <position position="1"/>
    </location>
</feature>
<dbReference type="Gene3D" id="2.60.40.10">
    <property type="entry name" value="Immunoglobulins"/>
    <property type="match status" value="1"/>
</dbReference>
<dbReference type="EMBL" id="BARV01005931">
    <property type="protein sequence ID" value="GAI05356.1"/>
    <property type="molecule type" value="Genomic_DNA"/>
</dbReference>
<organism evidence="1">
    <name type="scientific">marine sediment metagenome</name>
    <dbReference type="NCBI Taxonomy" id="412755"/>
    <lineage>
        <taxon>unclassified sequences</taxon>
        <taxon>metagenomes</taxon>
        <taxon>ecological metagenomes</taxon>
    </lineage>
</organism>
<proteinExistence type="predicted"/>
<reference evidence="1" key="1">
    <citation type="journal article" date="2014" name="Front. Microbiol.">
        <title>High frequency of phylogenetically diverse reductive dehalogenase-homologous genes in deep subseafloor sedimentary metagenomes.</title>
        <authorList>
            <person name="Kawai M."/>
            <person name="Futagami T."/>
            <person name="Toyoda A."/>
            <person name="Takaki Y."/>
            <person name="Nishi S."/>
            <person name="Hori S."/>
            <person name="Arai W."/>
            <person name="Tsubouchi T."/>
            <person name="Morono Y."/>
            <person name="Uchiyama I."/>
            <person name="Ito T."/>
            <person name="Fujiyama A."/>
            <person name="Inagaki F."/>
            <person name="Takami H."/>
        </authorList>
    </citation>
    <scope>NUCLEOTIDE SEQUENCE</scope>
    <source>
        <strain evidence="1">Expedition CK06-06</strain>
    </source>
</reference>
<dbReference type="InterPro" id="IPR013783">
    <property type="entry name" value="Ig-like_fold"/>
</dbReference>